<reference evidence="3" key="1">
    <citation type="submission" date="2017-09" db="EMBL/GenBank/DDBJ databases">
        <title>Depth-based differentiation of microbial function through sediment-hosted aquifers and enrichment of novel symbionts in the deep terrestrial subsurface.</title>
        <authorList>
            <person name="Probst A.J."/>
            <person name="Ladd B."/>
            <person name="Jarett J.K."/>
            <person name="Geller-Mcgrath D.E."/>
            <person name="Sieber C.M.K."/>
            <person name="Emerson J.B."/>
            <person name="Anantharaman K."/>
            <person name="Thomas B.C."/>
            <person name="Malmstrom R."/>
            <person name="Stieglmeier M."/>
            <person name="Klingl A."/>
            <person name="Woyke T."/>
            <person name="Ryan C.M."/>
            <person name="Banfield J.F."/>
        </authorList>
    </citation>
    <scope>NUCLEOTIDE SEQUENCE [LARGE SCALE GENOMIC DNA]</scope>
</reference>
<evidence type="ECO:0000256" key="1">
    <source>
        <dbReference type="ARBA" id="ARBA00044777"/>
    </source>
</evidence>
<accession>A0A2H0TC95</accession>
<dbReference type="EMBL" id="PFCQ01000001">
    <property type="protein sequence ID" value="PIR68623.1"/>
    <property type="molecule type" value="Genomic_DNA"/>
</dbReference>
<name>A0A2H0TC95_9BACT</name>
<dbReference type="AlphaFoldDB" id="A0A2H0TC95"/>
<evidence type="ECO:0000313" key="2">
    <source>
        <dbReference type="EMBL" id="PIR68623.1"/>
    </source>
</evidence>
<dbReference type="Pfam" id="PF02616">
    <property type="entry name" value="SMC_ScpA"/>
    <property type="match status" value="1"/>
</dbReference>
<proteinExistence type="predicted"/>
<protein>
    <recommendedName>
        <fullName evidence="1">Segregation and condensation protein A</fullName>
    </recommendedName>
</protein>
<sequence>MRVEIDIASDSYKIKTQAFEGPFSLLLHLVEKRKLFINDVSLAEVTEDYLKYLNGLKELNPEEVSGFLVVASTLLLIKSKSLLPNLNLTDEEQGDIKNLEERLRLYELFTKLGVHLKNHFGKKIIFPAEERKNEMLVFLPDERITKDSMMTYAREVLNKMPKKVFLPKVEVKKVISIEEMLDRLVERIQNTMKISFGEFAPQGRTPEEKLVAIVGFLAMLELVRQGIIHAVQEKDRGEIFLEKRINS</sequence>
<dbReference type="Proteomes" id="UP000230094">
    <property type="component" value="Unassembled WGS sequence"/>
</dbReference>
<dbReference type="PANTHER" id="PTHR33969">
    <property type="entry name" value="SEGREGATION AND CONDENSATION PROTEIN A"/>
    <property type="match status" value="1"/>
</dbReference>
<organism evidence="2 3">
    <name type="scientific">Candidatus Nomurabacteria bacterium CG10_big_fil_rev_8_21_14_0_10_35_16</name>
    <dbReference type="NCBI Taxonomy" id="1974731"/>
    <lineage>
        <taxon>Bacteria</taxon>
        <taxon>Candidatus Nomuraibacteriota</taxon>
    </lineage>
</organism>
<dbReference type="Gene3D" id="6.10.250.2410">
    <property type="match status" value="1"/>
</dbReference>
<dbReference type="InterPro" id="IPR003768">
    <property type="entry name" value="ScpA"/>
</dbReference>
<gene>
    <name evidence="2" type="ORF">COU49_00145</name>
</gene>
<dbReference type="PANTHER" id="PTHR33969:SF2">
    <property type="entry name" value="SEGREGATION AND CONDENSATION PROTEIN A"/>
    <property type="match status" value="1"/>
</dbReference>
<evidence type="ECO:0000313" key="3">
    <source>
        <dbReference type="Proteomes" id="UP000230094"/>
    </source>
</evidence>
<comment type="caution">
    <text evidence="2">The sequence shown here is derived from an EMBL/GenBank/DDBJ whole genome shotgun (WGS) entry which is preliminary data.</text>
</comment>